<name>A0AAE0JVI2_9PEZI</name>
<organism evidence="1 2">
    <name type="scientific">Lasiosphaeria ovina</name>
    <dbReference type="NCBI Taxonomy" id="92902"/>
    <lineage>
        <taxon>Eukaryota</taxon>
        <taxon>Fungi</taxon>
        <taxon>Dikarya</taxon>
        <taxon>Ascomycota</taxon>
        <taxon>Pezizomycotina</taxon>
        <taxon>Sordariomycetes</taxon>
        <taxon>Sordariomycetidae</taxon>
        <taxon>Sordariales</taxon>
        <taxon>Lasiosphaeriaceae</taxon>
        <taxon>Lasiosphaeria</taxon>
    </lineage>
</organism>
<reference evidence="1" key="2">
    <citation type="submission" date="2023-06" db="EMBL/GenBank/DDBJ databases">
        <authorList>
            <consortium name="Lawrence Berkeley National Laboratory"/>
            <person name="Haridas S."/>
            <person name="Hensen N."/>
            <person name="Bonometti L."/>
            <person name="Westerberg I."/>
            <person name="Brannstrom I.O."/>
            <person name="Guillou S."/>
            <person name="Cros-Aarteil S."/>
            <person name="Calhoun S."/>
            <person name="Kuo A."/>
            <person name="Mondo S."/>
            <person name="Pangilinan J."/>
            <person name="Riley R."/>
            <person name="Labutti K."/>
            <person name="Andreopoulos B."/>
            <person name="Lipzen A."/>
            <person name="Chen C."/>
            <person name="Yanf M."/>
            <person name="Daum C."/>
            <person name="Ng V."/>
            <person name="Clum A."/>
            <person name="Steindorff A."/>
            <person name="Ohm R."/>
            <person name="Martin F."/>
            <person name="Silar P."/>
            <person name="Natvig D."/>
            <person name="Lalanne C."/>
            <person name="Gautier V."/>
            <person name="Ament-Velasquez S.L."/>
            <person name="Kruys A."/>
            <person name="Hutchinson M.I."/>
            <person name="Powell A.J."/>
            <person name="Barry K."/>
            <person name="Miller A.N."/>
            <person name="Grigoriev I.V."/>
            <person name="Debuchy R."/>
            <person name="Gladieux P."/>
            <person name="Thoren M.H."/>
            <person name="Johannesson H."/>
        </authorList>
    </citation>
    <scope>NUCLEOTIDE SEQUENCE</scope>
    <source>
        <strain evidence="1">CBS 958.72</strain>
    </source>
</reference>
<gene>
    <name evidence="1" type="ORF">B0T24DRAFT_423115</name>
</gene>
<dbReference type="AlphaFoldDB" id="A0AAE0JVI2"/>
<sequence>MPRLARIPRIEVLLTHTTTVKDNCQLHRGAKRRGSCKAQRPVGWRDVEQELVTWLTWLVAAVCEGWQMYPVCRANRKISVKQSGGACGTASNQISHRALRMSATVTVWPAVVMTSAPCLSTAYRLRYCVPLFLVPGTVGDCRCRGFCGGHKGQSRLARRRGEFHVAHESSGWLLNRVVSHCSGGGVCVCTHSTPLLYGASVLGVSPQAQSGLSPSLIGLLNR</sequence>
<evidence type="ECO:0000313" key="2">
    <source>
        <dbReference type="Proteomes" id="UP001287356"/>
    </source>
</evidence>
<accession>A0AAE0JVI2</accession>
<reference evidence="1" key="1">
    <citation type="journal article" date="2023" name="Mol. Phylogenet. Evol.">
        <title>Genome-scale phylogeny and comparative genomics of the fungal order Sordariales.</title>
        <authorList>
            <person name="Hensen N."/>
            <person name="Bonometti L."/>
            <person name="Westerberg I."/>
            <person name="Brannstrom I.O."/>
            <person name="Guillou S."/>
            <person name="Cros-Aarteil S."/>
            <person name="Calhoun S."/>
            <person name="Haridas S."/>
            <person name="Kuo A."/>
            <person name="Mondo S."/>
            <person name="Pangilinan J."/>
            <person name="Riley R."/>
            <person name="LaButti K."/>
            <person name="Andreopoulos B."/>
            <person name="Lipzen A."/>
            <person name="Chen C."/>
            <person name="Yan M."/>
            <person name="Daum C."/>
            <person name="Ng V."/>
            <person name="Clum A."/>
            <person name="Steindorff A."/>
            <person name="Ohm R.A."/>
            <person name="Martin F."/>
            <person name="Silar P."/>
            <person name="Natvig D.O."/>
            <person name="Lalanne C."/>
            <person name="Gautier V."/>
            <person name="Ament-Velasquez S.L."/>
            <person name="Kruys A."/>
            <person name="Hutchinson M.I."/>
            <person name="Powell A.J."/>
            <person name="Barry K."/>
            <person name="Miller A.N."/>
            <person name="Grigoriev I.V."/>
            <person name="Debuchy R."/>
            <person name="Gladieux P."/>
            <person name="Hiltunen Thoren M."/>
            <person name="Johannesson H."/>
        </authorList>
    </citation>
    <scope>NUCLEOTIDE SEQUENCE</scope>
    <source>
        <strain evidence="1">CBS 958.72</strain>
    </source>
</reference>
<keyword evidence="2" id="KW-1185">Reference proteome</keyword>
<comment type="caution">
    <text evidence="1">The sequence shown here is derived from an EMBL/GenBank/DDBJ whole genome shotgun (WGS) entry which is preliminary data.</text>
</comment>
<protein>
    <submittedName>
        <fullName evidence="1">Uncharacterized protein</fullName>
    </submittedName>
</protein>
<dbReference type="EMBL" id="JAULSN010000009">
    <property type="protein sequence ID" value="KAK3365089.1"/>
    <property type="molecule type" value="Genomic_DNA"/>
</dbReference>
<dbReference type="Proteomes" id="UP001287356">
    <property type="component" value="Unassembled WGS sequence"/>
</dbReference>
<proteinExistence type="predicted"/>
<evidence type="ECO:0000313" key="1">
    <source>
        <dbReference type="EMBL" id="KAK3365089.1"/>
    </source>
</evidence>